<feature type="compositionally biased region" description="Basic residues" evidence="6">
    <location>
        <begin position="132"/>
        <end position="142"/>
    </location>
</feature>
<dbReference type="GO" id="GO:1990269">
    <property type="term" value="F:RNA polymerase II C-terminal domain phosphoserine binding"/>
    <property type="evidence" value="ECO:0007669"/>
    <property type="project" value="TreeGrafter"/>
</dbReference>
<evidence type="ECO:0000256" key="6">
    <source>
        <dbReference type="SAM" id="MobiDB-lite"/>
    </source>
</evidence>
<protein>
    <submittedName>
        <fullName evidence="8">Rtf1p</fullName>
    </submittedName>
</protein>
<comment type="subcellular location">
    <subcellularLocation>
        <location evidence="1">Nucleus</location>
    </subcellularLocation>
</comment>
<dbReference type="OrthoDB" id="166375at2759"/>
<evidence type="ECO:0000256" key="1">
    <source>
        <dbReference type="ARBA" id="ARBA00004123"/>
    </source>
</evidence>
<feature type="compositionally biased region" description="Basic and acidic residues" evidence="6">
    <location>
        <begin position="81"/>
        <end position="92"/>
    </location>
</feature>
<feature type="coiled-coil region" evidence="5">
    <location>
        <begin position="328"/>
        <end position="418"/>
    </location>
</feature>
<gene>
    <name evidence="8" type="ORF">RirG_253080</name>
</gene>
<dbReference type="PANTHER" id="PTHR13115:SF8">
    <property type="entry name" value="RNA POLYMERASE-ASSOCIATED PROTEIN RTF1 HOMOLOG"/>
    <property type="match status" value="1"/>
</dbReference>
<dbReference type="GO" id="GO:0016593">
    <property type="term" value="C:Cdc73/Paf1 complex"/>
    <property type="evidence" value="ECO:0007669"/>
    <property type="project" value="TreeGrafter"/>
</dbReference>
<dbReference type="OMA" id="ISGCYAR"/>
<feature type="compositionally biased region" description="Basic and acidic residues" evidence="6">
    <location>
        <begin position="143"/>
        <end position="158"/>
    </location>
</feature>
<evidence type="ECO:0000256" key="2">
    <source>
        <dbReference type="ARBA" id="ARBA00023015"/>
    </source>
</evidence>
<evidence type="ECO:0000313" key="8">
    <source>
        <dbReference type="EMBL" id="EXX52420.1"/>
    </source>
</evidence>
<sequence>MSDIEDEILALTGDVGENSKRSEQASEPGGSQSGSGEEDTRTSQKRKSRGSRSPSPEDEYFEDGGKDKRRRGSPGEYGPDLYHDRNDRERLGNLNELARERILADRAEKKQHHLDLHAVQQLFDPLDDKSKRSSRAKKASKKKFNEFKRRRAEKEQKTKSGSQSPELEHASSSNDEYEGDGEKDSTHEDITLQELRTIQVSRHMLVNWMFAPFLADAIVGCYVRLHIGDREDKQVYRLCEIEGVEATENKYYVDKTITNKVLKLRHADAVKCWPMDIVSNQYVDQSEFERWLITMKHHNMELPSKEHTSRKQEDLNRAKEYILTEKDVENIVQQKKALRGEKKELTIEKSNLTTLKYFAELRGDIKEAKELDARIQEISEELESKFAERDPTDDVWARINARNKKQNKEDARAAEQRKIELAKGIRKYVPHEIKKEPNVKKPKGEGFEDNDRTVRMCEFKKLIYISDIPLNLKTDPYWNYGEENEKVVAEYSIKYSQFRENIDSNQSLSFRDLMQRNQSEQMSLLSHML</sequence>
<keyword evidence="9" id="KW-1185">Reference proteome</keyword>
<dbReference type="STRING" id="1432141.A0A015IEL6"/>
<feature type="region of interest" description="Disordered" evidence="6">
    <location>
        <begin position="127"/>
        <end position="188"/>
    </location>
</feature>
<evidence type="ECO:0000256" key="4">
    <source>
        <dbReference type="ARBA" id="ARBA00023242"/>
    </source>
</evidence>
<dbReference type="Pfam" id="PF03126">
    <property type="entry name" value="Plus-3"/>
    <property type="match status" value="1"/>
</dbReference>
<keyword evidence="5" id="KW-0175">Coiled coil</keyword>
<dbReference type="Gene3D" id="3.90.70.200">
    <property type="entry name" value="Plus-3 domain"/>
    <property type="match status" value="1"/>
</dbReference>
<dbReference type="SMART" id="SM00719">
    <property type="entry name" value="Plus3"/>
    <property type="match status" value="1"/>
</dbReference>
<keyword evidence="3" id="KW-0804">Transcription</keyword>
<dbReference type="SUPFAM" id="SSF159042">
    <property type="entry name" value="Plus3-like"/>
    <property type="match status" value="1"/>
</dbReference>
<dbReference type="InterPro" id="IPR004343">
    <property type="entry name" value="Plus-3_dom"/>
</dbReference>
<keyword evidence="4" id="KW-0539">Nucleus</keyword>
<dbReference type="AlphaFoldDB" id="A0A015IEL6"/>
<reference evidence="8 9" key="1">
    <citation type="submission" date="2014-02" db="EMBL/GenBank/DDBJ databases">
        <title>Single nucleus genome sequencing reveals high similarity among nuclei of an endomycorrhizal fungus.</title>
        <authorList>
            <person name="Lin K."/>
            <person name="Geurts R."/>
            <person name="Zhang Z."/>
            <person name="Limpens E."/>
            <person name="Saunders D.G."/>
            <person name="Mu D."/>
            <person name="Pang E."/>
            <person name="Cao H."/>
            <person name="Cha H."/>
            <person name="Lin T."/>
            <person name="Zhou Q."/>
            <person name="Shang Y."/>
            <person name="Li Y."/>
            <person name="Ivanov S."/>
            <person name="Sharma T."/>
            <person name="Velzen R.V."/>
            <person name="Ruijter N.D."/>
            <person name="Aanen D.K."/>
            <person name="Win J."/>
            <person name="Kamoun S."/>
            <person name="Bisseling T."/>
            <person name="Huang S."/>
        </authorList>
    </citation>
    <scope>NUCLEOTIDE SEQUENCE [LARGE SCALE GENOMIC DNA]</scope>
    <source>
        <strain evidence="9">DAOM197198w</strain>
    </source>
</reference>
<feature type="compositionally biased region" description="Polar residues" evidence="6">
    <location>
        <begin position="159"/>
        <end position="174"/>
    </location>
</feature>
<keyword evidence="2" id="KW-0805">Transcription regulation</keyword>
<accession>A0A015IEL6</accession>
<dbReference type="GO" id="GO:0003677">
    <property type="term" value="F:DNA binding"/>
    <property type="evidence" value="ECO:0007669"/>
    <property type="project" value="InterPro"/>
</dbReference>
<feature type="region of interest" description="Disordered" evidence="6">
    <location>
        <begin position="1"/>
        <end position="92"/>
    </location>
</feature>
<evidence type="ECO:0000256" key="5">
    <source>
        <dbReference type="SAM" id="Coils"/>
    </source>
</evidence>
<evidence type="ECO:0000313" key="9">
    <source>
        <dbReference type="Proteomes" id="UP000022910"/>
    </source>
</evidence>
<feature type="domain" description="Plus3" evidence="7">
    <location>
        <begin position="189"/>
        <end position="320"/>
    </location>
</feature>
<dbReference type="PROSITE" id="PS51360">
    <property type="entry name" value="PLUS3"/>
    <property type="match status" value="1"/>
</dbReference>
<evidence type="ECO:0000259" key="7">
    <source>
        <dbReference type="PROSITE" id="PS51360"/>
    </source>
</evidence>
<dbReference type="Proteomes" id="UP000022910">
    <property type="component" value="Unassembled WGS sequence"/>
</dbReference>
<dbReference type="HOGENOM" id="CLU_514983_0_0_1"/>
<organism evidence="8 9">
    <name type="scientific">Rhizophagus irregularis (strain DAOM 197198w)</name>
    <name type="common">Glomus intraradices</name>
    <dbReference type="NCBI Taxonomy" id="1432141"/>
    <lineage>
        <taxon>Eukaryota</taxon>
        <taxon>Fungi</taxon>
        <taxon>Fungi incertae sedis</taxon>
        <taxon>Mucoromycota</taxon>
        <taxon>Glomeromycotina</taxon>
        <taxon>Glomeromycetes</taxon>
        <taxon>Glomerales</taxon>
        <taxon>Glomeraceae</taxon>
        <taxon>Rhizophagus</taxon>
    </lineage>
</organism>
<evidence type="ECO:0000256" key="3">
    <source>
        <dbReference type="ARBA" id="ARBA00023163"/>
    </source>
</evidence>
<name>A0A015IEL6_RHIIW</name>
<dbReference type="PANTHER" id="PTHR13115">
    <property type="entry name" value="RNA POLYMERASE-ASSOCIATED PROTEIN RTF1 HOMOLOG"/>
    <property type="match status" value="1"/>
</dbReference>
<proteinExistence type="predicted"/>
<comment type="caution">
    <text evidence="8">The sequence shown here is derived from an EMBL/GenBank/DDBJ whole genome shotgun (WGS) entry which is preliminary data.</text>
</comment>
<dbReference type="EMBL" id="JEMT01029295">
    <property type="protein sequence ID" value="EXX52420.1"/>
    <property type="molecule type" value="Genomic_DNA"/>
</dbReference>
<dbReference type="SMR" id="A0A015IEL6"/>
<dbReference type="InterPro" id="IPR036128">
    <property type="entry name" value="Plus3-like_sf"/>
</dbReference>